<keyword evidence="3" id="KW-1185">Reference proteome</keyword>
<gene>
    <name evidence="2" type="ORF">KCX82_16920</name>
</gene>
<dbReference type="RefSeq" id="WP_227019703.1">
    <property type="nucleotide sequence ID" value="NZ_JAGSND010000014.1"/>
</dbReference>
<keyword evidence="1" id="KW-0732">Signal</keyword>
<comment type="caution">
    <text evidence="2">The sequence shown here is derived from an EMBL/GenBank/DDBJ whole genome shotgun (WGS) entry which is preliminary data.</text>
</comment>
<evidence type="ECO:0000313" key="3">
    <source>
        <dbReference type="Proteomes" id="UP000675664"/>
    </source>
</evidence>
<dbReference type="Proteomes" id="UP000675664">
    <property type="component" value="Unassembled WGS sequence"/>
</dbReference>
<protein>
    <submittedName>
        <fullName evidence="2">Uncharacterized protein</fullName>
    </submittedName>
</protein>
<dbReference type="EMBL" id="JAGSND010000014">
    <property type="protein sequence ID" value="MBR0599569.1"/>
    <property type="molecule type" value="Genomic_DNA"/>
</dbReference>
<reference evidence="2" key="1">
    <citation type="submission" date="2021-04" db="EMBL/GenBank/DDBJ databases">
        <title>Sinoanaerobacter chloroacetimidivorans sp. nov., an obligate anaerobic bacterium isolated from anaerobic sludge.</title>
        <authorList>
            <person name="Bao Y."/>
        </authorList>
    </citation>
    <scope>NUCLEOTIDE SEQUENCE</scope>
    <source>
        <strain evidence="2">BAD-6</strain>
    </source>
</reference>
<accession>A0A8J7W321</accession>
<feature type="chain" id="PRO_5035167259" evidence="1">
    <location>
        <begin position="28"/>
        <end position="145"/>
    </location>
</feature>
<sequence length="145" mass="15734">MFQTKRKITCLILAMAVILSMSGSVFAEAPDGSVAQSIIEPQNIGTASVNFYRTGTNTSQSIVSADTYTIAEYIQTTITLQSYNYSTQTWSSVGASRVETVYNDNGIYVTDNWSTSSSTTYRLKVVVKDKVGSVTSTVTLYSSSI</sequence>
<reference evidence="2" key="2">
    <citation type="submission" date="2021-04" db="EMBL/GenBank/DDBJ databases">
        <authorList>
            <person name="Liu J."/>
        </authorList>
    </citation>
    <scope>NUCLEOTIDE SEQUENCE</scope>
    <source>
        <strain evidence="2">BAD-6</strain>
    </source>
</reference>
<dbReference type="AlphaFoldDB" id="A0A8J7W321"/>
<organism evidence="2 3">
    <name type="scientific">Sinanaerobacter chloroacetimidivorans</name>
    <dbReference type="NCBI Taxonomy" id="2818044"/>
    <lineage>
        <taxon>Bacteria</taxon>
        <taxon>Bacillati</taxon>
        <taxon>Bacillota</taxon>
        <taxon>Clostridia</taxon>
        <taxon>Peptostreptococcales</taxon>
        <taxon>Anaerovoracaceae</taxon>
        <taxon>Sinanaerobacter</taxon>
    </lineage>
</organism>
<evidence type="ECO:0000256" key="1">
    <source>
        <dbReference type="SAM" id="SignalP"/>
    </source>
</evidence>
<proteinExistence type="predicted"/>
<name>A0A8J7W321_9FIRM</name>
<feature type="signal peptide" evidence="1">
    <location>
        <begin position="1"/>
        <end position="27"/>
    </location>
</feature>
<evidence type="ECO:0000313" key="2">
    <source>
        <dbReference type="EMBL" id="MBR0599569.1"/>
    </source>
</evidence>